<feature type="non-terminal residue" evidence="3">
    <location>
        <position position="1"/>
    </location>
</feature>
<feature type="coiled-coil region" evidence="1">
    <location>
        <begin position="321"/>
        <end position="358"/>
    </location>
</feature>
<protein>
    <submittedName>
        <fullName evidence="3">Uncharacterized protein</fullName>
    </submittedName>
</protein>
<dbReference type="InterPro" id="IPR007942">
    <property type="entry name" value="PLipase-like"/>
</dbReference>
<feature type="region of interest" description="Disordered" evidence="2">
    <location>
        <begin position="83"/>
        <end position="109"/>
    </location>
</feature>
<keyword evidence="1" id="KW-0175">Coiled coil</keyword>
<reference evidence="3" key="1">
    <citation type="submission" date="2018-05" db="EMBL/GenBank/DDBJ databases">
        <title>Draft genome of Mucuna pruriens seed.</title>
        <authorList>
            <person name="Nnadi N.E."/>
            <person name="Vos R."/>
            <person name="Hasami M.H."/>
            <person name="Devisetty U.K."/>
            <person name="Aguiy J.C."/>
        </authorList>
    </citation>
    <scope>NUCLEOTIDE SEQUENCE [LARGE SCALE GENOMIC DNA]</scope>
    <source>
        <strain evidence="3">JCA_2017</strain>
    </source>
</reference>
<organism evidence="3 4">
    <name type="scientific">Mucuna pruriens</name>
    <name type="common">Velvet bean</name>
    <name type="synonym">Dolichos pruriens</name>
    <dbReference type="NCBI Taxonomy" id="157652"/>
    <lineage>
        <taxon>Eukaryota</taxon>
        <taxon>Viridiplantae</taxon>
        <taxon>Streptophyta</taxon>
        <taxon>Embryophyta</taxon>
        <taxon>Tracheophyta</taxon>
        <taxon>Spermatophyta</taxon>
        <taxon>Magnoliopsida</taxon>
        <taxon>eudicotyledons</taxon>
        <taxon>Gunneridae</taxon>
        <taxon>Pentapetalae</taxon>
        <taxon>rosids</taxon>
        <taxon>fabids</taxon>
        <taxon>Fabales</taxon>
        <taxon>Fabaceae</taxon>
        <taxon>Papilionoideae</taxon>
        <taxon>50 kb inversion clade</taxon>
        <taxon>NPAAA clade</taxon>
        <taxon>indigoferoid/millettioid clade</taxon>
        <taxon>Phaseoleae</taxon>
        <taxon>Mucuna</taxon>
    </lineage>
</organism>
<evidence type="ECO:0000313" key="3">
    <source>
        <dbReference type="EMBL" id="RDX72111.1"/>
    </source>
</evidence>
<feature type="region of interest" description="Disordered" evidence="2">
    <location>
        <begin position="129"/>
        <end position="150"/>
    </location>
</feature>
<dbReference type="PANTHER" id="PTHR35358">
    <property type="entry name" value="OS06G0711100 PROTEIN"/>
    <property type="match status" value="1"/>
</dbReference>
<sequence length="384" mass="42476">LGLKQMAPNCVHASNPYHQCTQACSQTKAHTNKKKNSGYGRSVTDVQLAKKINDQKRTYSGCPKASNPYHHCDDNCFKRLSDSGAPPPLKFDTKKKLGSKPEPPVLDSIPPSKVGAIFVSDASSPISHYSEKKKLETQNNEQVSSKPISGQTHIPAVKDVNEKEQVKDVEDVGNPMARNEWEKIGSDKVVPMKHVDESSEEGLNSNPLGESESVTCEGSVEVGTYKIKESFGPILESIIDKYGDIGASCHLESVVMRSYYMECVCFVVQELQSASSVMQLSKSKVKELLSIVKDVESAQIGVAWLRSALDEVAENIEVEEDRQVETLRKELESELESLAEKEQEIANIKTRIPEIRGRLSQLELKASQVNQSMLSIKSKLDELL</sequence>
<evidence type="ECO:0000313" key="4">
    <source>
        <dbReference type="Proteomes" id="UP000257109"/>
    </source>
</evidence>
<comment type="caution">
    <text evidence="3">The sequence shown here is derived from an EMBL/GenBank/DDBJ whole genome shotgun (WGS) entry which is preliminary data.</text>
</comment>
<evidence type="ECO:0000256" key="1">
    <source>
        <dbReference type="SAM" id="Coils"/>
    </source>
</evidence>
<gene>
    <name evidence="3" type="ORF">CR513_48448</name>
</gene>
<proteinExistence type="predicted"/>
<feature type="compositionally biased region" description="Polar residues" evidence="2">
    <location>
        <begin position="137"/>
        <end position="150"/>
    </location>
</feature>
<accession>A0A371F1E9</accession>
<dbReference type="EMBL" id="QJKJ01011063">
    <property type="protein sequence ID" value="RDX72111.1"/>
    <property type="molecule type" value="Genomic_DNA"/>
</dbReference>
<dbReference type="PANTHER" id="PTHR35358:SF7">
    <property type="entry name" value="EXPRESSED PROTEIN"/>
    <property type="match status" value="1"/>
</dbReference>
<evidence type="ECO:0000256" key="2">
    <source>
        <dbReference type="SAM" id="MobiDB-lite"/>
    </source>
</evidence>
<dbReference type="Proteomes" id="UP000257109">
    <property type="component" value="Unassembled WGS sequence"/>
</dbReference>
<dbReference type="Pfam" id="PF05278">
    <property type="entry name" value="PEARLI-4"/>
    <property type="match status" value="1"/>
</dbReference>
<dbReference type="AlphaFoldDB" id="A0A371F1E9"/>
<name>A0A371F1E9_MUCPR</name>
<dbReference type="OrthoDB" id="1506770at2759"/>
<keyword evidence="4" id="KW-1185">Reference proteome</keyword>
<dbReference type="STRING" id="157652.A0A371F1E9"/>